<proteinExistence type="inferred from homology"/>
<dbReference type="EMBL" id="CP011391">
    <property type="protein sequence ID" value="AMK54855.1"/>
    <property type="molecule type" value="Genomic_DNA"/>
</dbReference>
<dbReference type="AlphaFoldDB" id="A0A140DW28"/>
<keyword evidence="4" id="KW-1185">Reference proteome</keyword>
<evidence type="ECO:0000313" key="4">
    <source>
        <dbReference type="Proteomes" id="UP000069771"/>
    </source>
</evidence>
<dbReference type="EMBL" id="MPJZ01000099">
    <property type="protein sequence ID" value="OLU43561.1"/>
    <property type="molecule type" value="Genomic_DNA"/>
</dbReference>
<evidence type="ECO:0000256" key="1">
    <source>
        <dbReference type="ARBA" id="ARBA00005721"/>
    </source>
</evidence>
<dbReference type="InterPro" id="IPR005531">
    <property type="entry name" value="Asp23"/>
</dbReference>
<comment type="similarity">
    <text evidence="1">Belongs to the asp23 family.</text>
</comment>
<dbReference type="STRING" id="1702221.AALO17_17210"/>
<accession>A0A140DW28</accession>
<sequence length="119" mass="13075">MPINKSTEFGTIQISLDAIAALAGGTITESYGIVGMASQKTFKDGLAELLKRENYAKGVIVRQNDGGLILDLYIIAMQGIKLGEVIHEAQQRVKYVLEKTLEVKVQEVNVWVQGVRVSR</sequence>
<dbReference type="Pfam" id="PF03780">
    <property type="entry name" value="Asp23"/>
    <property type="match status" value="1"/>
</dbReference>
<dbReference type="OrthoDB" id="9791482at2"/>
<dbReference type="GeneID" id="78478378"/>
<dbReference type="Proteomes" id="UP000069771">
    <property type="component" value="Chromosome"/>
</dbReference>
<gene>
    <name evidence="2" type="ORF">AALO17_17210</name>
    <name evidence="3" type="ORF">BO223_11765</name>
</gene>
<reference evidence="3 5" key="2">
    <citation type="submission" date="2016-11" db="EMBL/GenBank/DDBJ databases">
        <title>Description of two novel members of the family Erysipelotrichaceae: Ileibacterium lipovorans gen. nov., sp. nov. and Dubosiella newyorkensis, gen. nov., sp. nov.</title>
        <authorList>
            <person name="Cox L.M."/>
            <person name="Sohn J."/>
            <person name="Tyrrell K.L."/>
            <person name="Citron D.M."/>
            <person name="Lawson P.A."/>
            <person name="Patel N.B."/>
            <person name="Iizumi T."/>
            <person name="Perez-Perez G.I."/>
            <person name="Goldstein E.J."/>
            <person name="Blaser M.J."/>
        </authorList>
    </citation>
    <scope>NUCLEOTIDE SEQUENCE [LARGE SCALE GENOMIC DNA]</scope>
    <source>
        <strain evidence="3 5">NYU-BL-K8</strain>
    </source>
</reference>
<evidence type="ECO:0000313" key="5">
    <source>
        <dbReference type="Proteomes" id="UP000186758"/>
    </source>
</evidence>
<dbReference type="Proteomes" id="UP000186758">
    <property type="component" value="Unassembled WGS sequence"/>
</dbReference>
<dbReference type="PANTHER" id="PTHR34297">
    <property type="entry name" value="HYPOTHETICAL CYTOSOLIC PROTEIN-RELATED"/>
    <property type="match status" value="1"/>
</dbReference>
<name>A0A140DW28_9FIRM</name>
<evidence type="ECO:0000313" key="3">
    <source>
        <dbReference type="EMBL" id="OLU43561.1"/>
    </source>
</evidence>
<evidence type="ECO:0000313" key="2">
    <source>
        <dbReference type="EMBL" id="AMK54855.1"/>
    </source>
</evidence>
<evidence type="ECO:0008006" key="6">
    <source>
        <dbReference type="Google" id="ProtNLM"/>
    </source>
</evidence>
<dbReference type="PANTHER" id="PTHR34297:SF2">
    <property type="entry name" value="ASP23_GLS24 FAMILY ENVELOPE STRESS RESPONSE PROTEIN"/>
    <property type="match status" value="1"/>
</dbReference>
<dbReference type="PATRIC" id="fig|1702221.3.peg.1677"/>
<organism evidence="2 4">
    <name type="scientific">Faecalibaculum rodentium</name>
    <dbReference type="NCBI Taxonomy" id="1702221"/>
    <lineage>
        <taxon>Bacteria</taxon>
        <taxon>Bacillati</taxon>
        <taxon>Bacillota</taxon>
        <taxon>Erysipelotrichia</taxon>
        <taxon>Erysipelotrichales</taxon>
        <taxon>Erysipelotrichaceae</taxon>
        <taxon>Faecalibaculum</taxon>
    </lineage>
</organism>
<reference evidence="2 4" key="1">
    <citation type="journal article" date="2016" name="Gut Pathog.">
        <title>Whole genome sequencing of "Faecalibaculum rodentium" ALO17, isolated from C57BL/6J laboratory mouse feces.</title>
        <authorList>
            <person name="Lim S."/>
            <person name="Chang D.H."/>
            <person name="Ahn S."/>
            <person name="Kim B.C."/>
        </authorList>
    </citation>
    <scope>NUCLEOTIDE SEQUENCE [LARGE SCALE GENOMIC DNA]</scope>
    <source>
        <strain evidence="2 4">Alo17</strain>
    </source>
</reference>
<dbReference type="KEGG" id="fro:AALO17_17210"/>
<dbReference type="RefSeq" id="WP_067557791.1">
    <property type="nucleotide sequence ID" value="NZ_CAJTBG010000021.1"/>
</dbReference>
<protein>
    <recommendedName>
        <fullName evidence="6">Asp23/Gls24 family envelope stress response protein</fullName>
    </recommendedName>
</protein>